<name>A0ABR6QTZ4_RHITR</name>
<keyword evidence="1 3" id="KW-0560">Oxidoreductase</keyword>
<dbReference type="Proteomes" id="UP000526625">
    <property type="component" value="Unassembled WGS sequence"/>
</dbReference>
<reference evidence="3 4" key="1">
    <citation type="submission" date="2020-08" db="EMBL/GenBank/DDBJ databases">
        <title>Genomic Encyclopedia of Type Strains, Phase IV (KMG-V): Genome sequencing to study the core and pangenomes of soil and plant-associated prokaryotes.</title>
        <authorList>
            <person name="Whitman W."/>
        </authorList>
    </citation>
    <scope>NUCLEOTIDE SEQUENCE [LARGE SCALE GENOMIC DNA]</scope>
    <source>
        <strain evidence="3 4">SEMIA 4059</strain>
    </source>
</reference>
<dbReference type="Gene3D" id="2.30.110.10">
    <property type="entry name" value="Electron Transport, Fmn-binding Protein, Chain A"/>
    <property type="match status" value="1"/>
</dbReference>
<dbReference type="EC" id="1.16.8.1" evidence="3"/>
<dbReference type="SUPFAM" id="SSF50475">
    <property type="entry name" value="FMN-binding split barrel"/>
    <property type="match status" value="1"/>
</dbReference>
<sequence length="176" mass="19159">MTGKHDSTKETVVLDRQRMDPALYRDAMSRYAGHVQLVTTALGSERRGVTITAACSVSDNPATVLICLNNSNAKNEIFFKSGIFAMNTLGADHQALADAFSGKTQLTVDERFAAGRFETLATGAPVLADALAAFDCRVLEIKQASTHNIIFGEVMAIRYSEPKPALLYMNRGYHTL</sequence>
<comment type="caution">
    <text evidence="3">The sequence shown here is derived from an EMBL/GenBank/DDBJ whole genome shotgun (WGS) entry which is preliminary data.</text>
</comment>
<dbReference type="GO" id="GO:0016491">
    <property type="term" value="F:oxidoreductase activity"/>
    <property type="evidence" value="ECO:0007669"/>
    <property type="project" value="UniProtKB-KW"/>
</dbReference>
<feature type="domain" description="Flavin reductase like" evidence="2">
    <location>
        <begin position="28"/>
        <end position="175"/>
    </location>
</feature>
<accession>A0ABR6QTZ4</accession>
<organism evidence="3 4">
    <name type="scientific">Rhizobium tropici</name>
    <dbReference type="NCBI Taxonomy" id="398"/>
    <lineage>
        <taxon>Bacteria</taxon>
        <taxon>Pseudomonadati</taxon>
        <taxon>Pseudomonadota</taxon>
        <taxon>Alphaproteobacteria</taxon>
        <taxon>Hyphomicrobiales</taxon>
        <taxon>Rhizobiaceae</taxon>
        <taxon>Rhizobium/Agrobacterium group</taxon>
        <taxon>Rhizobium</taxon>
    </lineage>
</organism>
<dbReference type="PANTHER" id="PTHR30466:SF1">
    <property type="entry name" value="FMN REDUCTASE (NADH) RUTF"/>
    <property type="match status" value="1"/>
</dbReference>
<evidence type="ECO:0000313" key="3">
    <source>
        <dbReference type="EMBL" id="MBB6490336.1"/>
    </source>
</evidence>
<gene>
    <name evidence="3" type="ORF">GGD45_000726</name>
</gene>
<evidence type="ECO:0000313" key="4">
    <source>
        <dbReference type="Proteomes" id="UP000526625"/>
    </source>
</evidence>
<dbReference type="Pfam" id="PF01613">
    <property type="entry name" value="Flavin_Reduct"/>
    <property type="match status" value="1"/>
</dbReference>
<proteinExistence type="predicted"/>
<protein>
    <submittedName>
        <fullName evidence="3">Cob(II)yrinic acid a,c-diamide reductase</fullName>
        <ecNumber evidence="3">1.16.8.1</ecNumber>
    </submittedName>
</protein>
<dbReference type="PANTHER" id="PTHR30466">
    <property type="entry name" value="FLAVIN REDUCTASE"/>
    <property type="match status" value="1"/>
</dbReference>
<dbReference type="InterPro" id="IPR012349">
    <property type="entry name" value="Split_barrel_FMN-bd"/>
</dbReference>
<dbReference type="InterPro" id="IPR050268">
    <property type="entry name" value="NADH-dep_flavin_reductase"/>
</dbReference>
<keyword evidence="4" id="KW-1185">Reference proteome</keyword>
<dbReference type="EMBL" id="JACHBF010000002">
    <property type="protein sequence ID" value="MBB6490336.1"/>
    <property type="molecule type" value="Genomic_DNA"/>
</dbReference>
<evidence type="ECO:0000256" key="1">
    <source>
        <dbReference type="ARBA" id="ARBA00023002"/>
    </source>
</evidence>
<dbReference type="SMART" id="SM00903">
    <property type="entry name" value="Flavin_Reduct"/>
    <property type="match status" value="1"/>
</dbReference>
<evidence type="ECO:0000259" key="2">
    <source>
        <dbReference type="SMART" id="SM00903"/>
    </source>
</evidence>
<dbReference type="InterPro" id="IPR002563">
    <property type="entry name" value="Flavin_Rdtase-like_dom"/>
</dbReference>